<comment type="caution">
    <text evidence="2">The sequence shown here is derived from an EMBL/GenBank/DDBJ whole genome shotgun (WGS) entry which is preliminary data.</text>
</comment>
<evidence type="ECO:0000313" key="3">
    <source>
        <dbReference type="Proteomes" id="UP001431784"/>
    </source>
</evidence>
<dbReference type="InterPro" id="IPR017946">
    <property type="entry name" value="PLC-like_Pdiesterase_TIM-brl"/>
</dbReference>
<dbReference type="PANTHER" id="PTHR46211:SF14">
    <property type="entry name" value="GLYCEROPHOSPHODIESTER PHOSPHODIESTERASE"/>
    <property type="match status" value="1"/>
</dbReference>
<dbReference type="Pfam" id="PF03009">
    <property type="entry name" value="GDPD"/>
    <property type="match status" value="1"/>
</dbReference>
<accession>A0ABT5T7M0</accession>
<evidence type="ECO:0000313" key="2">
    <source>
        <dbReference type="EMBL" id="MDD7971127.1"/>
    </source>
</evidence>
<name>A0ABT5T7M0_9RHOB</name>
<evidence type="ECO:0000259" key="1">
    <source>
        <dbReference type="PROSITE" id="PS51704"/>
    </source>
</evidence>
<keyword evidence="3" id="KW-1185">Reference proteome</keyword>
<dbReference type="EMBL" id="JAQZSM010000006">
    <property type="protein sequence ID" value="MDD7971127.1"/>
    <property type="molecule type" value="Genomic_DNA"/>
</dbReference>
<sequence>MTNFLRRPAGHPRIYGHRGARSVLPENTMAGFAYLRETGVTAVELDVQNARGRVPVIIHDPLLPMAHTRDAQGNWLPAPGPKVIDLTVDELRSYDIGRLNPATEYAARYPLQRPQDGARIPTLAEFLEWAQADSDLLINIEIKSHAHQPDLGDAPEILAADVAGMVQHSGLAARVVVSSFDWRVLSALRVHAPDIARAYLSFEQPGQDTNIIDGGALMDGLNRKDFGGSLPALIAAQGAKAWCPYFGDLTPAELAQAHAHDLAVNVWTVNADADIRRMIAMGVDGIISDDPARAQYLLDTAA</sequence>
<feature type="domain" description="GP-PDE" evidence="1">
    <location>
        <begin position="12"/>
        <end position="298"/>
    </location>
</feature>
<reference evidence="2" key="1">
    <citation type="submission" date="2023-02" db="EMBL/GenBank/DDBJ databases">
        <title>Description of Roseinatronobacter alkalisoli sp. nov., an alkaliphilic bacerium isolated from soda soil.</title>
        <authorList>
            <person name="Wei W."/>
        </authorList>
    </citation>
    <scope>NUCLEOTIDE SEQUENCE</scope>
    <source>
        <strain evidence="2">HJB301</strain>
    </source>
</reference>
<dbReference type="SUPFAM" id="SSF51695">
    <property type="entry name" value="PLC-like phosphodiesterases"/>
    <property type="match status" value="1"/>
</dbReference>
<dbReference type="PROSITE" id="PS51704">
    <property type="entry name" value="GP_PDE"/>
    <property type="match status" value="1"/>
</dbReference>
<gene>
    <name evidence="2" type="ORF">PUT78_08440</name>
</gene>
<proteinExistence type="predicted"/>
<protein>
    <submittedName>
        <fullName evidence="2">Glycerophosphodiester phosphodiesterase family protein</fullName>
    </submittedName>
</protein>
<organism evidence="2 3">
    <name type="scientific">Roseinatronobacter alkalisoli</name>
    <dbReference type="NCBI Taxonomy" id="3028235"/>
    <lineage>
        <taxon>Bacteria</taxon>
        <taxon>Pseudomonadati</taxon>
        <taxon>Pseudomonadota</taxon>
        <taxon>Alphaproteobacteria</taxon>
        <taxon>Rhodobacterales</taxon>
        <taxon>Paracoccaceae</taxon>
        <taxon>Roseinatronobacter</taxon>
    </lineage>
</organism>
<dbReference type="Gene3D" id="3.20.20.190">
    <property type="entry name" value="Phosphatidylinositol (PI) phosphodiesterase"/>
    <property type="match status" value="1"/>
</dbReference>
<dbReference type="InterPro" id="IPR030395">
    <property type="entry name" value="GP_PDE_dom"/>
</dbReference>
<dbReference type="PANTHER" id="PTHR46211">
    <property type="entry name" value="GLYCEROPHOSPHORYL DIESTER PHOSPHODIESTERASE"/>
    <property type="match status" value="1"/>
</dbReference>
<dbReference type="RefSeq" id="WP_274351816.1">
    <property type="nucleotide sequence ID" value="NZ_JAQZSM010000006.1"/>
</dbReference>
<dbReference type="Proteomes" id="UP001431784">
    <property type="component" value="Unassembled WGS sequence"/>
</dbReference>